<organism evidence="1 2">
    <name type="scientific">Halobacillus locisalis</name>
    <dbReference type="NCBI Taxonomy" id="220753"/>
    <lineage>
        <taxon>Bacteria</taxon>
        <taxon>Bacillati</taxon>
        <taxon>Bacillota</taxon>
        <taxon>Bacilli</taxon>
        <taxon>Bacillales</taxon>
        <taxon>Bacillaceae</taxon>
        <taxon>Halobacillus</taxon>
    </lineage>
</organism>
<name>A0A838CWG9_9BACI</name>
<dbReference type="SUPFAM" id="SSF56317">
    <property type="entry name" value="Carbon-nitrogen hydrolase"/>
    <property type="match status" value="1"/>
</dbReference>
<sequence length="217" mass="24252">MKILIGQPNREKGMNQLEMDVQSHKSVDLILYPESYLNEDQIVRTCELAKKNHVSIVTGYKDHQNLDRVLIINKSGEVILDRSKSLEGEQLNHPSKAEEGGITYGYLLCMEVFQGLEGLRDETSLDIIFNPIGVGMFSEEQYSDWSGEASKIAMQQEAVVIGASHADGSYRNCGFSIPIAYCFDKNGEALLLSKNDLRTRIIDTNTNTIETLESLST</sequence>
<dbReference type="EMBL" id="JACEFG010000003">
    <property type="protein sequence ID" value="MBA2176310.1"/>
    <property type="molecule type" value="Genomic_DNA"/>
</dbReference>
<evidence type="ECO:0000313" key="1">
    <source>
        <dbReference type="EMBL" id="MBA2176310.1"/>
    </source>
</evidence>
<reference evidence="1 2" key="1">
    <citation type="journal article" date="2004" name="Extremophiles">
        <title>Halobacillus locisalis sp. nov., a halophilic bacterium isolated from a marine solar saltern of the Yellow Sea in Korea.</title>
        <authorList>
            <person name="Yoon J.H."/>
            <person name="Kang K.H."/>
            <person name="Oh T.K."/>
            <person name="Park Y.H."/>
        </authorList>
    </citation>
    <scope>NUCLEOTIDE SEQUENCE [LARGE SCALE GENOMIC DNA]</scope>
    <source>
        <strain evidence="1 2">KCTC 3788</strain>
    </source>
</reference>
<keyword evidence="2" id="KW-1185">Reference proteome</keyword>
<gene>
    <name evidence="1" type="ORF">H0266_15545</name>
</gene>
<dbReference type="RefSeq" id="WP_181473337.1">
    <property type="nucleotide sequence ID" value="NZ_JACEFG010000003.1"/>
</dbReference>
<protein>
    <recommendedName>
        <fullName evidence="3">CN hydrolase domain-containing protein</fullName>
    </recommendedName>
</protein>
<evidence type="ECO:0000313" key="2">
    <source>
        <dbReference type="Proteomes" id="UP000571017"/>
    </source>
</evidence>
<dbReference type="Proteomes" id="UP000571017">
    <property type="component" value="Unassembled WGS sequence"/>
</dbReference>
<dbReference type="InterPro" id="IPR036526">
    <property type="entry name" value="C-N_Hydrolase_sf"/>
</dbReference>
<evidence type="ECO:0008006" key="3">
    <source>
        <dbReference type="Google" id="ProtNLM"/>
    </source>
</evidence>
<proteinExistence type="predicted"/>
<accession>A0A838CWG9</accession>
<comment type="caution">
    <text evidence="1">The sequence shown here is derived from an EMBL/GenBank/DDBJ whole genome shotgun (WGS) entry which is preliminary data.</text>
</comment>
<dbReference type="AlphaFoldDB" id="A0A838CWG9"/>